<feature type="region of interest" description="Disordered" evidence="1">
    <location>
        <begin position="66"/>
        <end position="104"/>
    </location>
</feature>
<keyword evidence="3" id="KW-1185">Reference proteome</keyword>
<protein>
    <submittedName>
        <fullName evidence="2">Uncharacterized protein</fullName>
    </submittedName>
</protein>
<dbReference type="InterPro" id="IPR005024">
    <property type="entry name" value="Snf7_fam"/>
</dbReference>
<accession>A0A835LYV6</accession>
<feature type="compositionally biased region" description="Basic and acidic residues" evidence="1">
    <location>
        <begin position="66"/>
        <end position="79"/>
    </location>
</feature>
<proteinExistence type="predicted"/>
<feature type="compositionally biased region" description="Polar residues" evidence="1">
    <location>
        <begin position="1"/>
        <end position="12"/>
    </location>
</feature>
<dbReference type="Gene3D" id="6.10.140.1230">
    <property type="match status" value="1"/>
</dbReference>
<feature type="region of interest" description="Disordered" evidence="1">
    <location>
        <begin position="1"/>
        <end position="38"/>
    </location>
</feature>
<dbReference type="AlphaFoldDB" id="A0A835LYV6"/>
<dbReference type="GO" id="GO:0007034">
    <property type="term" value="P:vacuolar transport"/>
    <property type="evidence" value="ECO:0007669"/>
    <property type="project" value="InterPro"/>
</dbReference>
<gene>
    <name evidence="2" type="ORF">IFM89_006851</name>
</gene>
<reference evidence="2 3" key="1">
    <citation type="submission" date="2020-10" db="EMBL/GenBank/DDBJ databases">
        <title>The Coptis chinensis genome and diversification of protoberbering-type alkaloids.</title>
        <authorList>
            <person name="Wang B."/>
            <person name="Shu S."/>
            <person name="Song C."/>
            <person name="Liu Y."/>
        </authorList>
    </citation>
    <scope>NUCLEOTIDE SEQUENCE [LARGE SCALE GENOMIC DNA]</scope>
    <source>
        <strain evidence="2">HL-2020</strain>
        <tissue evidence="2">Leaf</tissue>
    </source>
</reference>
<sequence length="243" mass="27653">MMVNEGNTSHAISKNEERRTRRSTSRMIEEEEEMQEKEVSLKDLLRRMNELEKQNQMLMAENKLIREEKEKHAEDAMYEKDDEESSSGAPIVRKSHLEERKKSHIKEKCKYRSIKSNFEHKGECRNMEYVGLIDRHQNMDEVKASTFSIVAAGSLVPPSQGHPDSVTTTGIPEKLSATMEIMDMTTETMSDAIDDAVNDDEAEEETDDLTNEVLDEIGVEVATQLSATPKGRIAGKKTEDLMQ</sequence>
<dbReference type="OrthoDB" id="5594417at2759"/>
<organism evidence="2 3">
    <name type="scientific">Coptis chinensis</name>
    <dbReference type="NCBI Taxonomy" id="261450"/>
    <lineage>
        <taxon>Eukaryota</taxon>
        <taxon>Viridiplantae</taxon>
        <taxon>Streptophyta</taxon>
        <taxon>Embryophyta</taxon>
        <taxon>Tracheophyta</taxon>
        <taxon>Spermatophyta</taxon>
        <taxon>Magnoliopsida</taxon>
        <taxon>Ranunculales</taxon>
        <taxon>Ranunculaceae</taxon>
        <taxon>Coptidoideae</taxon>
        <taxon>Coptis</taxon>
    </lineage>
</organism>
<dbReference type="PANTHER" id="PTHR10476">
    <property type="entry name" value="CHARGED MULTIVESICULAR BODY PROTEIN"/>
    <property type="match status" value="1"/>
</dbReference>
<evidence type="ECO:0000256" key="1">
    <source>
        <dbReference type="SAM" id="MobiDB-lite"/>
    </source>
</evidence>
<dbReference type="Pfam" id="PF03357">
    <property type="entry name" value="Snf7"/>
    <property type="match status" value="1"/>
</dbReference>
<evidence type="ECO:0000313" key="2">
    <source>
        <dbReference type="EMBL" id="KAF9604496.1"/>
    </source>
</evidence>
<dbReference type="Proteomes" id="UP000631114">
    <property type="component" value="Unassembled WGS sequence"/>
</dbReference>
<feature type="compositionally biased region" description="Basic and acidic residues" evidence="1">
    <location>
        <begin position="95"/>
        <end position="104"/>
    </location>
</feature>
<comment type="caution">
    <text evidence="2">The sequence shown here is derived from an EMBL/GenBank/DDBJ whole genome shotgun (WGS) entry which is preliminary data.</text>
</comment>
<dbReference type="EMBL" id="JADFTS010000005">
    <property type="protein sequence ID" value="KAF9604496.1"/>
    <property type="molecule type" value="Genomic_DNA"/>
</dbReference>
<evidence type="ECO:0000313" key="3">
    <source>
        <dbReference type="Proteomes" id="UP000631114"/>
    </source>
</evidence>
<name>A0A835LYV6_9MAGN</name>